<evidence type="ECO:0000256" key="3">
    <source>
        <dbReference type="ARBA" id="ARBA00022692"/>
    </source>
</evidence>
<feature type="transmembrane region" description="Helical" evidence="6">
    <location>
        <begin position="239"/>
        <end position="259"/>
    </location>
</feature>
<evidence type="ECO:0000256" key="5">
    <source>
        <dbReference type="ARBA" id="ARBA00023136"/>
    </source>
</evidence>
<dbReference type="SUPFAM" id="SSF56281">
    <property type="entry name" value="Metallo-hydrolase/oxidoreductase"/>
    <property type="match status" value="1"/>
</dbReference>
<dbReference type="InterPro" id="IPR052159">
    <property type="entry name" value="Competence_DNA_uptake"/>
</dbReference>
<evidence type="ECO:0000256" key="1">
    <source>
        <dbReference type="ARBA" id="ARBA00004651"/>
    </source>
</evidence>
<comment type="caution">
    <text evidence="8">The sequence shown here is derived from an EMBL/GenBank/DDBJ whole genome shotgun (WGS) entry which is preliminary data.</text>
</comment>
<feature type="domain" description="Metallo-beta-lactamase" evidence="7">
    <location>
        <begin position="508"/>
        <end position="718"/>
    </location>
</feature>
<dbReference type="EMBL" id="NOKQ01000289">
    <property type="protein sequence ID" value="OZS77124.1"/>
    <property type="molecule type" value="Genomic_DNA"/>
</dbReference>
<feature type="transmembrane region" description="Helical" evidence="6">
    <location>
        <begin position="314"/>
        <end position="331"/>
    </location>
</feature>
<evidence type="ECO:0000256" key="2">
    <source>
        <dbReference type="ARBA" id="ARBA00022475"/>
    </source>
</evidence>
<dbReference type="InterPro" id="IPR036866">
    <property type="entry name" value="RibonucZ/Hydroxyglut_hydro"/>
</dbReference>
<feature type="transmembrane region" description="Helical" evidence="6">
    <location>
        <begin position="53"/>
        <end position="70"/>
    </location>
</feature>
<dbReference type="AlphaFoldDB" id="A0A264W0N5"/>
<dbReference type="InterPro" id="IPR004477">
    <property type="entry name" value="ComEC_N"/>
</dbReference>
<feature type="transmembrane region" description="Helical" evidence="6">
    <location>
        <begin position="455"/>
        <end position="471"/>
    </location>
</feature>
<feature type="transmembrane region" description="Helical" evidence="6">
    <location>
        <begin position="390"/>
        <end position="412"/>
    </location>
</feature>
<dbReference type="Pfam" id="PF03772">
    <property type="entry name" value="Competence"/>
    <property type="match status" value="1"/>
</dbReference>
<organism evidence="8 9">
    <name type="scientific">Tetzosporium hominis</name>
    <dbReference type="NCBI Taxonomy" id="2020506"/>
    <lineage>
        <taxon>Bacteria</taxon>
        <taxon>Bacillati</taxon>
        <taxon>Bacillota</taxon>
        <taxon>Bacilli</taxon>
        <taxon>Bacillales</taxon>
        <taxon>Caryophanaceae</taxon>
        <taxon>Tetzosporium</taxon>
    </lineage>
</organism>
<keyword evidence="9" id="KW-1185">Reference proteome</keyword>
<name>A0A264W0N5_9BACL</name>
<feature type="transmembrane region" description="Helical" evidence="6">
    <location>
        <begin position="289"/>
        <end position="307"/>
    </location>
</feature>
<feature type="transmembrane region" description="Helical" evidence="6">
    <location>
        <begin position="357"/>
        <end position="378"/>
    </location>
</feature>
<evidence type="ECO:0000259" key="7">
    <source>
        <dbReference type="SMART" id="SM00849"/>
    </source>
</evidence>
<protein>
    <submittedName>
        <fullName evidence="8">DNA internalization-related competence protein ComEC/Rec2</fullName>
    </submittedName>
</protein>
<feature type="transmembrane region" description="Helical" evidence="6">
    <location>
        <begin position="14"/>
        <end position="41"/>
    </location>
</feature>
<dbReference type="SMART" id="SM00849">
    <property type="entry name" value="Lactamase_B"/>
    <property type="match status" value="1"/>
</dbReference>
<dbReference type="Proteomes" id="UP000217065">
    <property type="component" value="Unassembled WGS sequence"/>
</dbReference>
<reference evidence="8 9" key="1">
    <citation type="submission" date="2017-07" db="EMBL/GenBank/DDBJ databases">
        <title>Tetzosporium hominis gen.nov. sp.nov.</title>
        <authorList>
            <person name="Tetz G."/>
            <person name="Tetz V."/>
        </authorList>
    </citation>
    <scope>NUCLEOTIDE SEQUENCE [LARGE SCALE GENOMIC DNA]</scope>
    <source>
        <strain evidence="8 9">VT-49</strain>
    </source>
</reference>
<dbReference type="NCBIfam" id="TIGR00361">
    <property type="entry name" value="ComEC_Rec2"/>
    <property type="match status" value="1"/>
</dbReference>
<gene>
    <name evidence="8" type="ORF">CF394_13395</name>
</gene>
<comment type="subcellular location">
    <subcellularLocation>
        <location evidence="1">Cell membrane</location>
        <topology evidence="1">Multi-pass membrane protein</topology>
    </subcellularLocation>
</comment>
<dbReference type="OrthoDB" id="9761531at2"/>
<keyword evidence="2" id="KW-1003">Cell membrane</keyword>
<evidence type="ECO:0000313" key="9">
    <source>
        <dbReference type="Proteomes" id="UP000217065"/>
    </source>
</evidence>
<dbReference type="PANTHER" id="PTHR30619:SF7">
    <property type="entry name" value="BETA-LACTAMASE DOMAIN PROTEIN"/>
    <property type="match status" value="1"/>
</dbReference>
<dbReference type="CDD" id="cd07731">
    <property type="entry name" value="ComA-like_MBL-fold"/>
    <property type="match status" value="1"/>
</dbReference>
<sequence>MPYLVVARKLQNNWIYLAGAAIFGCFSAWNSLFYLLGVLGISLFCSWRISRTVALITFVFGLSFYGYALFRVPAPLEDIPHLQATMTEQMKLDGDRLTAFVITETGTRVFISYKIESEQQAKEFDEQNWTGRRLELDGALPEPRQSSHPFEFSFETYLFSKGAAGSYEVSALRVVGEAETFVWKVRKWMASIRHHIHEQVVLKVPLSLQDEFLALTIGDRSLSDADSQRLYQKLGLSHLFAISGLHVALLTGVIYKILLMLSFRRLHIYFSILALVPFYMFLAGGAPSIVRASLLIFVATLLVIFKVKIPPSDLLAGVFLLTLLYFPFYLLQPGYQLSFLAVTSFVFSTNLLRHNSIWLSAFLTTIVCQLAVLPVILYHFQQLSLISFPLNVIAIPLFTFVIMPFSFFYTLYSLFPFEQLPLISYYEWFRGLIQFFFELSAELPYAVWTPPSTRSIFLVTVVFVCGIFYIAEKRIVTAVAICLSGCVLWQAVPLLNEQAKISFLYVGQGDSTLIEFPQNQQIVLIDAGGITSFSKEAWQEREGYEVGRSIVTPYLRAEGISTIDVFVLTHADADHTEGAEEVLEDFAVRQLIVPKGILELEEIQAVLEVTKEKDIPVHELTEPIELSSDSMRVVLLPVPGAYQGNDSSIVTVTEVYGTKVVLSGDLEMEGENMMLRLHADYLKKSDVIKLGHHGSKTSSTQQWLDALNPKVAIGSAGENNRYGHPHTIVLERLKAKRIPYLGTHEFGTIELVIDPSGARTFKTFE</sequence>
<dbReference type="NCBIfam" id="TIGR00360">
    <property type="entry name" value="ComEC_N-term"/>
    <property type="match status" value="1"/>
</dbReference>
<dbReference type="InterPro" id="IPR001279">
    <property type="entry name" value="Metallo-B-lactamas"/>
</dbReference>
<keyword evidence="5 6" id="KW-0472">Membrane</keyword>
<keyword evidence="3 6" id="KW-0812">Transmembrane</keyword>
<keyword evidence="4 6" id="KW-1133">Transmembrane helix</keyword>
<evidence type="ECO:0000256" key="4">
    <source>
        <dbReference type="ARBA" id="ARBA00022989"/>
    </source>
</evidence>
<dbReference type="InterPro" id="IPR004797">
    <property type="entry name" value="Competence_ComEC/Rec2"/>
</dbReference>
<dbReference type="Gene3D" id="3.60.15.10">
    <property type="entry name" value="Ribonuclease Z/Hydroxyacylglutathione hydrolase-like"/>
    <property type="match status" value="1"/>
</dbReference>
<evidence type="ECO:0000313" key="8">
    <source>
        <dbReference type="EMBL" id="OZS77124.1"/>
    </source>
</evidence>
<dbReference type="GO" id="GO:0030420">
    <property type="term" value="P:establishment of competence for transformation"/>
    <property type="evidence" value="ECO:0007669"/>
    <property type="project" value="InterPro"/>
</dbReference>
<evidence type="ECO:0000256" key="6">
    <source>
        <dbReference type="SAM" id="Phobius"/>
    </source>
</evidence>
<proteinExistence type="predicted"/>
<dbReference type="PANTHER" id="PTHR30619">
    <property type="entry name" value="DNA INTERNALIZATION/COMPETENCE PROTEIN COMEC/REC2"/>
    <property type="match status" value="1"/>
</dbReference>
<feature type="transmembrane region" description="Helical" evidence="6">
    <location>
        <begin position="477"/>
        <end position="495"/>
    </location>
</feature>
<dbReference type="GO" id="GO:0005886">
    <property type="term" value="C:plasma membrane"/>
    <property type="evidence" value="ECO:0007669"/>
    <property type="project" value="UniProtKB-SubCell"/>
</dbReference>
<dbReference type="InterPro" id="IPR035681">
    <property type="entry name" value="ComA-like_MBL"/>
</dbReference>
<dbReference type="Pfam" id="PF00753">
    <property type="entry name" value="Lactamase_B"/>
    <property type="match status" value="1"/>
</dbReference>
<feature type="transmembrane region" description="Helical" evidence="6">
    <location>
        <begin position="266"/>
        <end position="283"/>
    </location>
</feature>
<accession>A0A264W0N5</accession>